<feature type="compositionally biased region" description="Basic residues" evidence="1">
    <location>
        <begin position="144"/>
        <end position="165"/>
    </location>
</feature>
<feature type="compositionally biased region" description="Basic and acidic residues" evidence="1">
    <location>
        <begin position="246"/>
        <end position="256"/>
    </location>
</feature>
<dbReference type="EMBL" id="LT635765">
    <property type="protein sequence ID" value="SGZ51703.1"/>
    <property type="molecule type" value="Genomic_DNA"/>
</dbReference>
<feature type="region of interest" description="Disordered" evidence="1">
    <location>
        <begin position="111"/>
        <end position="207"/>
    </location>
</feature>
<proteinExistence type="predicted"/>
<organism evidence="2 3">
    <name type="scientific">Sungouiella intermedia</name>
    <dbReference type="NCBI Taxonomy" id="45354"/>
    <lineage>
        <taxon>Eukaryota</taxon>
        <taxon>Fungi</taxon>
        <taxon>Dikarya</taxon>
        <taxon>Ascomycota</taxon>
        <taxon>Saccharomycotina</taxon>
        <taxon>Pichiomycetes</taxon>
        <taxon>Metschnikowiaceae</taxon>
        <taxon>Sungouiella</taxon>
    </lineage>
</organism>
<feature type="compositionally biased region" description="Basic residues" evidence="1">
    <location>
        <begin position="127"/>
        <end position="137"/>
    </location>
</feature>
<protein>
    <submittedName>
        <fullName evidence="2">CIC11C00000000673</fullName>
    </submittedName>
</protein>
<evidence type="ECO:0000313" key="3">
    <source>
        <dbReference type="Proteomes" id="UP000182259"/>
    </source>
</evidence>
<feature type="region of interest" description="Disordered" evidence="1">
    <location>
        <begin position="315"/>
        <end position="338"/>
    </location>
</feature>
<sequence>MESLLLPFDLFLSRAHGPKIPTSTDHLSLSHTSPGILAALTCIHTSKSPILMAFPFEPTQLRAQLRAFALSTNDDTQTACRIVKPLVLGLYYDQYNQEYLKDFRSVSPPIPSELPPDVGKSVPLQLGHHKRYNRKSQQKPVSKAVHKKAASQSKSGKKKKKRLKDKLRNPLTKLFQKSDASRLHDDSDSSSGQITLESDHDEDSKSLDTSALLIMPADETRRLNNLKLQDGELVVVAEMETGHAPTKKERDYRLDDSFGGASDGDNTVDDDVLEDELEESSSDSAFTDIEADSMIDVDSIEYTVPESYVLEEAQSKYNSKKKGRKMKQSSASLLEKSGKPLNADSLLADLGVDAYSKSSSTRLDKSLQLLPRRSSFTFEKIYNTLDAEPKLST</sequence>
<gene>
    <name evidence="2" type="ORF">SAMEA4029009_CIC11G00000000673</name>
</gene>
<evidence type="ECO:0000256" key="1">
    <source>
        <dbReference type="SAM" id="MobiDB-lite"/>
    </source>
</evidence>
<name>A0A1L0BJN8_9ASCO</name>
<feature type="region of interest" description="Disordered" evidence="1">
    <location>
        <begin position="246"/>
        <end position="269"/>
    </location>
</feature>
<feature type="compositionally biased region" description="Basic residues" evidence="1">
    <location>
        <begin position="318"/>
        <end position="327"/>
    </location>
</feature>
<accession>A0A1L0BJN8</accession>
<dbReference type="Proteomes" id="UP000182259">
    <property type="component" value="Chromosome II"/>
</dbReference>
<evidence type="ECO:0000313" key="2">
    <source>
        <dbReference type="EMBL" id="SGZ51703.1"/>
    </source>
</evidence>
<reference evidence="2 3" key="1">
    <citation type="submission" date="2016-10" db="EMBL/GenBank/DDBJ databases">
        <authorList>
            <person name="de Groot N.N."/>
        </authorList>
    </citation>
    <scope>NUCLEOTIDE SEQUENCE [LARGE SCALE GENOMIC DNA]</scope>
    <source>
        <strain evidence="2 3">PYCC 4715</strain>
    </source>
</reference>
<dbReference type="AlphaFoldDB" id="A0A1L0BJN8"/>